<dbReference type="AlphaFoldDB" id="A0A4R1FQY2"/>
<dbReference type="PANTHER" id="PTHR30404:SF0">
    <property type="entry name" value="N-ACETYLMURAMOYL-L-ALANINE AMIDASE AMIC"/>
    <property type="match status" value="1"/>
</dbReference>
<dbReference type="CDD" id="cd02696">
    <property type="entry name" value="MurNAc-LAA"/>
    <property type="match status" value="1"/>
</dbReference>
<evidence type="ECO:0000313" key="4">
    <source>
        <dbReference type="Proteomes" id="UP000294856"/>
    </source>
</evidence>
<evidence type="ECO:0000256" key="1">
    <source>
        <dbReference type="ARBA" id="ARBA00022801"/>
    </source>
</evidence>
<comment type="caution">
    <text evidence="3">The sequence shown here is derived from an EMBL/GenBank/DDBJ whole genome shotgun (WGS) entry which is preliminary data.</text>
</comment>
<dbReference type="GO" id="GO:0030288">
    <property type="term" value="C:outer membrane-bounded periplasmic space"/>
    <property type="evidence" value="ECO:0007669"/>
    <property type="project" value="TreeGrafter"/>
</dbReference>
<sequence>MADPPDGPGAESALLVIGVGSLTRHGRGCSIRGMWHGVRVRSRLFLSACLIAMTALFAGCASTIPDANPAPSTVMAVASESAVPPTSPTVNRTVVLDPGHNGGNAAHPDQINAPVPDGRGATKACNTTGTSAASGYTEHEFTWDVTLRVRDLLAARGVRVLLTRTDDAGVGPCVDERAAIANRAGADAVVSIHADGNTGAGAHGFHIAYAEPALNPVQAEAGTRLATALRDAMVSGGAVPSTYVGSAGLNPRADLAGLNLAERPSALVECGNMRSATDAALIETPQGRARYAELITAGILAFLG</sequence>
<dbReference type="GO" id="GO:0009253">
    <property type="term" value="P:peptidoglycan catabolic process"/>
    <property type="evidence" value="ECO:0007669"/>
    <property type="project" value="InterPro"/>
</dbReference>
<dbReference type="SUPFAM" id="SSF53187">
    <property type="entry name" value="Zn-dependent exopeptidases"/>
    <property type="match status" value="1"/>
</dbReference>
<keyword evidence="4" id="KW-1185">Reference proteome</keyword>
<keyword evidence="1" id="KW-0378">Hydrolase</keyword>
<dbReference type="GO" id="GO:0008745">
    <property type="term" value="F:N-acetylmuramoyl-L-alanine amidase activity"/>
    <property type="evidence" value="ECO:0007669"/>
    <property type="project" value="InterPro"/>
</dbReference>
<dbReference type="STRING" id="1210063.GCA_001612665_01010"/>
<dbReference type="Pfam" id="PF01520">
    <property type="entry name" value="Amidase_3"/>
    <property type="match status" value="1"/>
</dbReference>
<accession>A0A4R1FQY2</accession>
<dbReference type="SMART" id="SM00646">
    <property type="entry name" value="Ami_3"/>
    <property type="match status" value="1"/>
</dbReference>
<organism evidence="3 4">
    <name type="scientific">Nocardia alba</name>
    <dbReference type="NCBI Taxonomy" id="225051"/>
    <lineage>
        <taxon>Bacteria</taxon>
        <taxon>Bacillati</taxon>
        <taxon>Actinomycetota</taxon>
        <taxon>Actinomycetes</taxon>
        <taxon>Mycobacteriales</taxon>
        <taxon>Nocardiaceae</taxon>
        <taxon>Nocardia</taxon>
    </lineage>
</organism>
<protein>
    <submittedName>
        <fullName evidence="3">N-acetylmuramoyl-L-alanine amidase</fullName>
    </submittedName>
</protein>
<dbReference type="PANTHER" id="PTHR30404">
    <property type="entry name" value="N-ACETYLMURAMOYL-L-ALANINE AMIDASE"/>
    <property type="match status" value="1"/>
</dbReference>
<feature type="domain" description="MurNAc-LAA" evidence="2">
    <location>
        <begin position="178"/>
        <end position="300"/>
    </location>
</feature>
<name>A0A4R1FQY2_9NOCA</name>
<proteinExistence type="predicted"/>
<dbReference type="InterPro" id="IPR002508">
    <property type="entry name" value="MurNAc-LAA_cat"/>
</dbReference>
<reference evidence="3 4" key="1">
    <citation type="submission" date="2019-03" db="EMBL/GenBank/DDBJ databases">
        <title>Genomic Encyclopedia of Type Strains, Phase IV (KMG-IV): sequencing the most valuable type-strain genomes for metagenomic binning, comparative biology and taxonomic classification.</title>
        <authorList>
            <person name="Goeker M."/>
        </authorList>
    </citation>
    <scope>NUCLEOTIDE SEQUENCE [LARGE SCALE GENOMIC DNA]</scope>
    <source>
        <strain evidence="3 4">DSM 44684</strain>
    </source>
</reference>
<dbReference type="Proteomes" id="UP000294856">
    <property type="component" value="Unassembled WGS sequence"/>
</dbReference>
<evidence type="ECO:0000259" key="2">
    <source>
        <dbReference type="SMART" id="SM00646"/>
    </source>
</evidence>
<dbReference type="EMBL" id="SMFR01000002">
    <property type="protein sequence ID" value="TCJ97307.1"/>
    <property type="molecule type" value="Genomic_DNA"/>
</dbReference>
<dbReference type="Gene3D" id="3.40.630.40">
    <property type="entry name" value="Zn-dependent exopeptidases"/>
    <property type="match status" value="1"/>
</dbReference>
<gene>
    <name evidence="3" type="ORF">DFR71_3349</name>
</gene>
<evidence type="ECO:0000313" key="3">
    <source>
        <dbReference type="EMBL" id="TCJ97307.1"/>
    </source>
</evidence>
<dbReference type="InterPro" id="IPR050695">
    <property type="entry name" value="N-acetylmuramoyl_amidase_3"/>
</dbReference>